<dbReference type="Pfam" id="PF07485">
    <property type="entry name" value="DUF1529"/>
    <property type="match status" value="2"/>
</dbReference>
<feature type="chain" id="PRO_5038948692" description="Peptidase M23" evidence="2">
    <location>
        <begin position="20"/>
        <end position="326"/>
    </location>
</feature>
<accession>A0A653EZM9</accession>
<evidence type="ECO:0008006" key="4">
    <source>
        <dbReference type="Google" id="ProtNLM"/>
    </source>
</evidence>
<gene>
    <name evidence="3" type="ORF">BIN_B_04690</name>
</gene>
<dbReference type="EMBL" id="LR589141">
    <property type="protein sequence ID" value="VTP02793.1"/>
    <property type="molecule type" value="Genomic_DNA"/>
</dbReference>
<reference evidence="3" key="1">
    <citation type="submission" date="2019-05" db="EMBL/GenBank/DDBJ databases">
        <authorList>
            <person name="Naeem R."/>
            <person name="Antony C."/>
            <person name="Guan Q."/>
        </authorList>
    </citation>
    <scope>NUCLEOTIDE SEQUENCE</scope>
    <source>
        <strain evidence="3">2</strain>
    </source>
</reference>
<organism evidence="3">
    <name type="scientific">Mycobacterium riyadhense</name>
    <dbReference type="NCBI Taxonomy" id="486698"/>
    <lineage>
        <taxon>Bacteria</taxon>
        <taxon>Bacillati</taxon>
        <taxon>Actinomycetota</taxon>
        <taxon>Actinomycetes</taxon>
        <taxon>Mycobacteriales</taxon>
        <taxon>Mycobacteriaceae</taxon>
        <taxon>Mycobacterium</taxon>
    </lineage>
</organism>
<evidence type="ECO:0000256" key="1">
    <source>
        <dbReference type="SAM" id="MobiDB-lite"/>
    </source>
</evidence>
<proteinExistence type="predicted"/>
<dbReference type="AlphaFoldDB" id="A0A653EZM9"/>
<protein>
    <recommendedName>
        <fullName evidence="4">Peptidase M23</fullName>
    </recommendedName>
</protein>
<dbReference type="InterPro" id="IPR011094">
    <property type="entry name" value="Uncharacterised_LppY/LpqO"/>
</dbReference>
<keyword evidence="2" id="KW-0732">Signal</keyword>
<evidence type="ECO:0000313" key="3">
    <source>
        <dbReference type="EMBL" id="VTP02793.1"/>
    </source>
</evidence>
<feature type="region of interest" description="Disordered" evidence="1">
    <location>
        <begin position="34"/>
        <end position="56"/>
    </location>
</feature>
<sequence>MVSMHTGAKRAVVAISAIAATALVVLVASCSPGGPDASDQHGSNSHSPLATTEADWKPVADALGRTGKLGDNNTAYRVALPRNDLHITTDNVAVKPGLSLGGYAGFARYDNNETLLMGDLVITETELPKVTDALQAHGIAQTALHKHLLQQSPPVWWTHIHGMGDATQLAQGLRTALDATSIGPAAPPPAQQPSVDIDVVGVQQALGRNGTADGGLLKYSIARKDTIVEDGHVLPAVSLNLTTVVNFQPVGEGRAAINGDFIMTDPEVQKVIQALRAGNIQIVELHNHGLTEQPRLFYLHFWSVDDAVTLAKALRPALDATNLQPA</sequence>
<name>A0A653EZM9_9MYCO</name>
<feature type="signal peptide" evidence="2">
    <location>
        <begin position="1"/>
        <end position="19"/>
    </location>
</feature>
<evidence type="ECO:0000256" key="2">
    <source>
        <dbReference type="SAM" id="SignalP"/>
    </source>
</evidence>
<feature type="compositionally biased region" description="Polar residues" evidence="1">
    <location>
        <begin position="40"/>
        <end position="50"/>
    </location>
</feature>